<protein>
    <submittedName>
        <fullName evidence="1">9524_t:CDS:1</fullName>
    </submittedName>
</protein>
<accession>A0ACA9RUZ8</accession>
<keyword evidence="2" id="KW-1185">Reference proteome</keyword>
<comment type="caution">
    <text evidence="1">The sequence shown here is derived from an EMBL/GenBank/DDBJ whole genome shotgun (WGS) entry which is preliminary data.</text>
</comment>
<gene>
    <name evidence="1" type="ORF">RPERSI_LOCUS23095</name>
</gene>
<evidence type="ECO:0000313" key="2">
    <source>
        <dbReference type="Proteomes" id="UP000789920"/>
    </source>
</evidence>
<proteinExistence type="predicted"/>
<dbReference type="Proteomes" id="UP000789920">
    <property type="component" value="Unassembled WGS sequence"/>
</dbReference>
<feature type="non-terminal residue" evidence="1">
    <location>
        <position position="1"/>
    </location>
</feature>
<sequence length="113" mass="13697">RNITVHEYEEQIREKVYPILPHFIHKPDYHVLQQILNKYPYTFYAYGSRVKGTARKYSDLDLCYQEDIPSDIFYQIIKEIEESDLPFVVELVDWRDMNSDFQELIKSDLLQFT</sequence>
<name>A0ACA9RUZ8_9GLOM</name>
<dbReference type="EMBL" id="CAJVQC010071342">
    <property type="protein sequence ID" value="CAG8810494.1"/>
    <property type="molecule type" value="Genomic_DNA"/>
</dbReference>
<organism evidence="1 2">
    <name type="scientific">Racocetra persica</name>
    <dbReference type="NCBI Taxonomy" id="160502"/>
    <lineage>
        <taxon>Eukaryota</taxon>
        <taxon>Fungi</taxon>
        <taxon>Fungi incertae sedis</taxon>
        <taxon>Mucoromycota</taxon>
        <taxon>Glomeromycotina</taxon>
        <taxon>Glomeromycetes</taxon>
        <taxon>Diversisporales</taxon>
        <taxon>Gigasporaceae</taxon>
        <taxon>Racocetra</taxon>
    </lineage>
</organism>
<reference evidence="1" key="1">
    <citation type="submission" date="2021-06" db="EMBL/GenBank/DDBJ databases">
        <authorList>
            <person name="Kallberg Y."/>
            <person name="Tangrot J."/>
            <person name="Rosling A."/>
        </authorList>
    </citation>
    <scope>NUCLEOTIDE SEQUENCE</scope>
    <source>
        <strain evidence="1">MA461A</strain>
    </source>
</reference>
<evidence type="ECO:0000313" key="1">
    <source>
        <dbReference type="EMBL" id="CAG8810494.1"/>
    </source>
</evidence>